<organism evidence="1 2">
    <name type="scientific">Thiobacter aerophilum</name>
    <dbReference type="NCBI Taxonomy" id="3121275"/>
    <lineage>
        <taxon>Bacteria</taxon>
        <taxon>Pseudomonadati</taxon>
        <taxon>Pseudomonadota</taxon>
        <taxon>Betaproteobacteria</taxon>
        <taxon>Burkholderiales</taxon>
        <taxon>Thiobacteraceae</taxon>
        <taxon>Thiobacter</taxon>
    </lineage>
</organism>
<evidence type="ECO:0000313" key="1">
    <source>
        <dbReference type="EMBL" id="MEO1765616.1"/>
    </source>
</evidence>
<dbReference type="InterPro" id="IPR038626">
    <property type="entry name" value="Rof-like_sf"/>
</dbReference>
<protein>
    <submittedName>
        <fullName evidence="1">Rho-binding antiterminator</fullName>
    </submittedName>
</protein>
<dbReference type="EMBL" id="JBAJEX010000001">
    <property type="protein sequence ID" value="MEO1765616.1"/>
    <property type="molecule type" value="Genomic_DNA"/>
</dbReference>
<sequence>MSEPYRPIACADHERLEFAVLRRLPLTLRLLDGRSLSGKALDVFTREGAEWLRLREANGSEHVLRLDEIATIHDS</sequence>
<dbReference type="SUPFAM" id="SSF101744">
    <property type="entry name" value="Rof/RNase P subunit-like"/>
    <property type="match status" value="1"/>
</dbReference>
<dbReference type="InterPro" id="IPR023534">
    <property type="entry name" value="Rof/RNase_P-like"/>
</dbReference>
<accession>A0ABV0EAD7</accession>
<comment type="caution">
    <text evidence="1">The sequence shown here is derived from an EMBL/GenBank/DDBJ whole genome shotgun (WGS) entry which is preliminary data.</text>
</comment>
<reference evidence="1 2" key="1">
    <citation type="submission" date="2024-02" db="EMBL/GenBank/DDBJ databases">
        <title>New thermophilic sulfur-oxidizing bacteria from a hot springs of the Uzon caldera (Kamchatka, Russia).</title>
        <authorList>
            <person name="Dukat A.M."/>
            <person name="Elcheninov A.G."/>
            <person name="Frolov E.N."/>
        </authorList>
    </citation>
    <scope>NUCLEOTIDE SEQUENCE [LARGE SCALE GENOMIC DNA]</scope>
    <source>
        <strain evidence="1 2">AK1</strain>
    </source>
</reference>
<dbReference type="Proteomes" id="UP001482231">
    <property type="component" value="Unassembled WGS sequence"/>
</dbReference>
<dbReference type="Gene3D" id="2.30.30.400">
    <property type="entry name" value="Rof-like"/>
    <property type="match status" value="1"/>
</dbReference>
<keyword evidence="2" id="KW-1185">Reference proteome</keyword>
<evidence type="ECO:0000313" key="2">
    <source>
        <dbReference type="Proteomes" id="UP001482231"/>
    </source>
</evidence>
<name>A0ABV0EAD7_9BURK</name>
<proteinExistence type="predicted"/>
<dbReference type="Pfam" id="PF07073">
    <property type="entry name" value="ROF"/>
    <property type="match status" value="1"/>
</dbReference>
<dbReference type="InterPro" id="IPR009778">
    <property type="entry name" value="ROF"/>
</dbReference>
<dbReference type="RefSeq" id="WP_347305930.1">
    <property type="nucleotide sequence ID" value="NZ_JBAJEX010000001.1"/>
</dbReference>
<gene>
    <name evidence="1" type="ORF">V6E02_00050</name>
</gene>